<dbReference type="EMBL" id="JAVIJP010000107">
    <property type="protein sequence ID" value="KAL3613883.1"/>
    <property type="molecule type" value="Genomic_DNA"/>
</dbReference>
<evidence type="ECO:0000313" key="1">
    <source>
        <dbReference type="EMBL" id="KAL3613883.1"/>
    </source>
</evidence>
<accession>A0ABD3B965</accession>
<sequence>MEIGGGIDGRCNGRLRRLGGAFAVGGNAISPGLSAKGGAKARRIWRGIGGGWLSKEAAATGKSRIPPRLAATSRPVPSLQHRRGAVLQLPSQPRAVPCPACNTAVEPSFNYRRLR</sequence>
<name>A0ABD3B965_9LAMI</name>
<reference evidence="2" key="1">
    <citation type="journal article" date="2024" name="IScience">
        <title>Strigolactones Initiate the Formation of Haustorium-like Structures in Castilleja.</title>
        <authorList>
            <person name="Buerger M."/>
            <person name="Peterson D."/>
            <person name="Chory J."/>
        </authorList>
    </citation>
    <scope>NUCLEOTIDE SEQUENCE [LARGE SCALE GENOMIC DNA]</scope>
</reference>
<organism evidence="1 2">
    <name type="scientific">Castilleja foliolosa</name>
    <dbReference type="NCBI Taxonomy" id="1961234"/>
    <lineage>
        <taxon>Eukaryota</taxon>
        <taxon>Viridiplantae</taxon>
        <taxon>Streptophyta</taxon>
        <taxon>Embryophyta</taxon>
        <taxon>Tracheophyta</taxon>
        <taxon>Spermatophyta</taxon>
        <taxon>Magnoliopsida</taxon>
        <taxon>eudicotyledons</taxon>
        <taxon>Gunneridae</taxon>
        <taxon>Pentapetalae</taxon>
        <taxon>asterids</taxon>
        <taxon>lamiids</taxon>
        <taxon>Lamiales</taxon>
        <taxon>Orobanchaceae</taxon>
        <taxon>Pedicularideae</taxon>
        <taxon>Castillejinae</taxon>
        <taxon>Castilleja</taxon>
    </lineage>
</organism>
<dbReference type="AlphaFoldDB" id="A0ABD3B965"/>
<comment type="caution">
    <text evidence="1">The sequence shown here is derived from an EMBL/GenBank/DDBJ whole genome shotgun (WGS) entry which is preliminary data.</text>
</comment>
<dbReference type="Proteomes" id="UP001632038">
    <property type="component" value="Unassembled WGS sequence"/>
</dbReference>
<gene>
    <name evidence="1" type="ORF">CASFOL_041957</name>
</gene>
<keyword evidence="2" id="KW-1185">Reference proteome</keyword>
<proteinExistence type="predicted"/>
<protein>
    <submittedName>
        <fullName evidence="1">Uncharacterized protein</fullName>
    </submittedName>
</protein>
<evidence type="ECO:0000313" key="2">
    <source>
        <dbReference type="Proteomes" id="UP001632038"/>
    </source>
</evidence>